<reference evidence="2 3" key="1">
    <citation type="submission" date="2024-04" db="EMBL/GenBank/DDBJ databases">
        <authorList>
            <consortium name="Genoscope - CEA"/>
            <person name="William W."/>
        </authorList>
    </citation>
    <scope>NUCLEOTIDE SEQUENCE [LARGE SCALE GENOMIC DNA]</scope>
</reference>
<feature type="compositionally biased region" description="Basic and acidic residues" evidence="1">
    <location>
        <begin position="376"/>
        <end position="388"/>
    </location>
</feature>
<sequence>MSTGQDPIITSPHNDESPSKQLSVLRNHQGGSKEGEANPKIRNQILNNSEFSHDMENVKAQHKETRPKSSTKKSPEISTMDSKRKSVNKAALIEKTIFNNQRPDSKVIENINVLKSGDGQSLKVNKDKESVTAKRVTQHSSISLVRAGIAKSVKKVMSVKQMTPTCKSTPAKIQTAPAKTSSTQNPSDVKPEANSDASSSESFPQKQNEVPETMPNTISHSPTSFQSPSNNSAKASYTKASVKTGHSFQITSLGLQDSIQNRATQPVTLAQQVQSSVQFNGQPKEATVNSEVKVNSSNVLLQTQNSVAPITTPFIVDPFAEFAQSHVSIIEPPSKDAGAKLKKSISGKHHKKVNSSKRPNSGSSRQSSASKKRVGKGRELKAEKEPRPRSTKKNGRGKNEKEDEDELYDMTEAIRTDVA</sequence>
<organism evidence="2 3">
    <name type="scientific">Lymnaea stagnalis</name>
    <name type="common">Great pond snail</name>
    <name type="synonym">Helix stagnalis</name>
    <dbReference type="NCBI Taxonomy" id="6523"/>
    <lineage>
        <taxon>Eukaryota</taxon>
        <taxon>Metazoa</taxon>
        <taxon>Spiralia</taxon>
        <taxon>Lophotrochozoa</taxon>
        <taxon>Mollusca</taxon>
        <taxon>Gastropoda</taxon>
        <taxon>Heterobranchia</taxon>
        <taxon>Euthyneura</taxon>
        <taxon>Panpulmonata</taxon>
        <taxon>Hygrophila</taxon>
        <taxon>Lymnaeoidea</taxon>
        <taxon>Lymnaeidae</taxon>
        <taxon>Lymnaea</taxon>
    </lineage>
</organism>
<accession>A0AAV2ISB1</accession>
<feature type="compositionally biased region" description="Basic and acidic residues" evidence="1">
    <location>
        <begin position="51"/>
        <end position="67"/>
    </location>
</feature>
<gene>
    <name evidence="2" type="ORF">GSLYS_00021486001</name>
</gene>
<feature type="compositionally biased region" description="Polar residues" evidence="1">
    <location>
        <begin position="19"/>
        <end position="30"/>
    </location>
</feature>
<keyword evidence="3" id="KW-1185">Reference proteome</keyword>
<feature type="compositionally biased region" description="Polar residues" evidence="1">
    <location>
        <begin position="195"/>
        <end position="238"/>
    </location>
</feature>
<name>A0AAV2ISB1_LYMST</name>
<evidence type="ECO:0000313" key="2">
    <source>
        <dbReference type="EMBL" id="CAL1548169.1"/>
    </source>
</evidence>
<comment type="caution">
    <text evidence="2">The sequence shown here is derived from an EMBL/GenBank/DDBJ whole genome shotgun (WGS) entry which is preliminary data.</text>
</comment>
<feature type="compositionally biased region" description="Basic residues" evidence="1">
    <location>
        <begin position="340"/>
        <end position="355"/>
    </location>
</feature>
<evidence type="ECO:0000256" key="1">
    <source>
        <dbReference type="SAM" id="MobiDB-lite"/>
    </source>
</evidence>
<feature type="compositionally biased region" description="Low complexity" evidence="1">
    <location>
        <begin position="356"/>
        <end position="369"/>
    </location>
</feature>
<feature type="region of interest" description="Disordered" evidence="1">
    <location>
        <begin position="333"/>
        <end position="419"/>
    </location>
</feature>
<dbReference type="AlphaFoldDB" id="A0AAV2ISB1"/>
<proteinExistence type="predicted"/>
<dbReference type="Proteomes" id="UP001497497">
    <property type="component" value="Unassembled WGS sequence"/>
</dbReference>
<feature type="non-terminal residue" evidence="2">
    <location>
        <position position="419"/>
    </location>
</feature>
<feature type="region of interest" description="Disordered" evidence="1">
    <location>
        <begin position="1"/>
        <end position="86"/>
    </location>
</feature>
<protein>
    <submittedName>
        <fullName evidence="2">Uncharacterized protein</fullName>
    </submittedName>
</protein>
<feature type="region of interest" description="Disordered" evidence="1">
    <location>
        <begin position="161"/>
        <end position="238"/>
    </location>
</feature>
<evidence type="ECO:0000313" key="3">
    <source>
        <dbReference type="Proteomes" id="UP001497497"/>
    </source>
</evidence>
<feature type="compositionally biased region" description="Polar residues" evidence="1">
    <location>
        <begin position="161"/>
        <end position="187"/>
    </location>
</feature>
<dbReference type="EMBL" id="CAXITT010001201">
    <property type="protein sequence ID" value="CAL1548169.1"/>
    <property type="molecule type" value="Genomic_DNA"/>
</dbReference>